<feature type="region of interest" description="Disordered" evidence="7">
    <location>
        <begin position="833"/>
        <end position="883"/>
    </location>
</feature>
<dbReference type="EMBL" id="JBBJCI010000423">
    <property type="protein sequence ID" value="KAK7230812.1"/>
    <property type="molecule type" value="Genomic_DNA"/>
</dbReference>
<evidence type="ECO:0000256" key="6">
    <source>
        <dbReference type="ARBA" id="ARBA00023136"/>
    </source>
</evidence>
<keyword evidence="6 8" id="KW-0472">Membrane</keyword>
<evidence type="ECO:0000256" key="2">
    <source>
        <dbReference type="ARBA" id="ARBA00022692"/>
    </source>
</evidence>
<dbReference type="InterPro" id="IPR003439">
    <property type="entry name" value="ABC_transporter-like_ATP-bd"/>
</dbReference>
<dbReference type="Pfam" id="PF00005">
    <property type="entry name" value="ABC_tran"/>
    <property type="match status" value="1"/>
</dbReference>
<dbReference type="PANTHER" id="PTHR43394:SF1">
    <property type="entry name" value="ATP-BINDING CASSETTE SUB-FAMILY B MEMBER 10, MITOCHONDRIAL"/>
    <property type="match status" value="1"/>
</dbReference>
<dbReference type="PANTHER" id="PTHR43394">
    <property type="entry name" value="ATP-DEPENDENT PERMEASE MDL1, MITOCHONDRIAL"/>
    <property type="match status" value="1"/>
</dbReference>
<sequence length="883" mass="97421">MASMRKRYDGDLEAGEALLPDADDDELKVSKLPAGDAGRTSRVRHAWLLVLGSLLLMQQTVANERDRERQDAALAAGGDVVGERVLAPEVADLLPLLWDTEEERHTLDHGVAETDDGAALYAEVRALLGARLTAEFREGLEKTRAADAGDVLDELERASLQKFASGGVLRKLHRLYDTNVRPHFARAQKGYKPIATPELAALAKDAGAYLRARRSGGAILRLFQPVAGTYAFGMSLFLFESAVGPTLWAAMFALLDSLADKTMDKEAFSNLLLGTFAKWAIFVLAHVAGRAFITKARTEFVLHARESIMGAMLRQDTDFFDRTPSGVLQERLSQDSQQLSDHLFSEPMHLLRCVTVCVANVYVLHRIDPKMLRFAILPVPVVAVVQYFVVDFMRKFGKRLRKMGERAAADTAEIIKEVRTVRAFAKEDDERDKFAFSSAYRAQIDLFAHAVHVICFDWPLFLLFMANRLYALRTGGAAVFDGELTVGVATQFVVAVTMITDHLRYILEVVPRVVKCVDPIVRINELLVSKPRIERQPGDAPGRSDVGGELVFRDVDFAVPGKKILNKLSFSVAPGSSVGFCGAAGCGKSTSLSLVQRFYAPTGGEISLGGAPIEAYDPRALRRSISTVSQDNVLFATTIRENIVYGLSEAEKQAPDIDARVEDACRKASIWKDIQEVFPRKLESFVGERGLKLSGGQKQRIAIARAMIRRPRFLLLDEPTSALDSVNEAVVQEALDGIRKASDCSIIVVAHRLATIRHCEKIVVMNRGAKVEEGAHDELLAKPVVAGPDGVLVSGWYRQLWETQNGAAGDDVHANAWIKHLEKRARDLEKQLAEAPPPLHSRRPLTDRATTKTFFPAPVDDKDLRADSPPLLVRKYSDNSDRV</sequence>
<keyword evidence="4" id="KW-0067">ATP-binding</keyword>
<keyword evidence="2 8" id="KW-0812">Transmembrane</keyword>
<name>A0ABR1FHG2_AURAN</name>
<evidence type="ECO:0000256" key="5">
    <source>
        <dbReference type="ARBA" id="ARBA00022989"/>
    </source>
</evidence>
<dbReference type="InterPro" id="IPR036640">
    <property type="entry name" value="ABC1_TM_sf"/>
</dbReference>
<evidence type="ECO:0000256" key="1">
    <source>
        <dbReference type="ARBA" id="ARBA00004141"/>
    </source>
</evidence>
<keyword evidence="3" id="KW-0547">Nucleotide-binding</keyword>
<reference evidence="11 12" key="1">
    <citation type="submission" date="2024-03" db="EMBL/GenBank/DDBJ databases">
        <title>Aureococcus anophagefferens CCMP1851 and Kratosvirus quantuckense: Draft genome of a second virus-susceptible host strain in the model system.</title>
        <authorList>
            <person name="Chase E."/>
            <person name="Truchon A.R."/>
            <person name="Schepens W."/>
            <person name="Wilhelm S.W."/>
        </authorList>
    </citation>
    <scope>NUCLEOTIDE SEQUENCE [LARGE SCALE GENOMIC DNA]</scope>
    <source>
        <strain evidence="11 12">CCMP1851</strain>
    </source>
</reference>
<dbReference type="SUPFAM" id="SSF52540">
    <property type="entry name" value="P-loop containing nucleoside triphosphate hydrolases"/>
    <property type="match status" value="1"/>
</dbReference>
<dbReference type="PROSITE" id="PS00211">
    <property type="entry name" value="ABC_TRANSPORTER_1"/>
    <property type="match status" value="1"/>
</dbReference>
<dbReference type="PROSITE" id="PS50893">
    <property type="entry name" value="ABC_TRANSPORTER_2"/>
    <property type="match status" value="1"/>
</dbReference>
<dbReference type="Pfam" id="PF00664">
    <property type="entry name" value="ABC_membrane"/>
    <property type="match status" value="1"/>
</dbReference>
<protein>
    <submittedName>
        <fullName evidence="11">ABC transporter</fullName>
    </submittedName>
</protein>
<feature type="domain" description="ABC transporter" evidence="9">
    <location>
        <begin position="550"/>
        <end position="792"/>
    </location>
</feature>
<evidence type="ECO:0000313" key="11">
    <source>
        <dbReference type="EMBL" id="KAK7230812.1"/>
    </source>
</evidence>
<evidence type="ECO:0000256" key="8">
    <source>
        <dbReference type="SAM" id="Phobius"/>
    </source>
</evidence>
<dbReference type="InterPro" id="IPR017871">
    <property type="entry name" value="ABC_transporter-like_CS"/>
</dbReference>
<dbReference type="SMART" id="SM00382">
    <property type="entry name" value="AAA"/>
    <property type="match status" value="1"/>
</dbReference>
<evidence type="ECO:0000259" key="9">
    <source>
        <dbReference type="PROSITE" id="PS50893"/>
    </source>
</evidence>
<dbReference type="InterPro" id="IPR011527">
    <property type="entry name" value="ABC1_TM_dom"/>
</dbReference>
<accession>A0ABR1FHG2</accession>
<evidence type="ECO:0000313" key="12">
    <source>
        <dbReference type="Proteomes" id="UP001363151"/>
    </source>
</evidence>
<feature type="transmembrane region" description="Helical" evidence="8">
    <location>
        <begin position="230"/>
        <end position="255"/>
    </location>
</feature>
<proteinExistence type="predicted"/>
<gene>
    <name evidence="11" type="ORF">SO694_00075181</name>
</gene>
<dbReference type="PROSITE" id="PS50929">
    <property type="entry name" value="ABC_TM1F"/>
    <property type="match status" value="1"/>
</dbReference>
<evidence type="ECO:0000256" key="3">
    <source>
        <dbReference type="ARBA" id="ARBA00022741"/>
    </source>
</evidence>
<feature type="domain" description="ABC transmembrane type-1" evidence="10">
    <location>
        <begin position="231"/>
        <end position="515"/>
    </location>
</feature>
<comment type="subcellular location">
    <subcellularLocation>
        <location evidence="1">Membrane</location>
        <topology evidence="1">Multi-pass membrane protein</topology>
    </subcellularLocation>
</comment>
<keyword evidence="5 8" id="KW-1133">Transmembrane helix</keyword>
<evidence type="ECO:0000256" key="4">
    <source>
        <dbReference type="ARBA" id="ARBA00022840"/>
    </source>
</evidence>
<dbReference type="Proteomes" id="UP001363151">
    <property type="component" value="Unassembled WGS sequence"/>
</dbReference>
<feature type="transmembrane region" description="Helical" evidence="8">
    <location>
        <begin position="371"/>
        <end position="393"/>
    </location>
</feature>
<dbReference type="Gene3D" id="1.20.1560.10">
    <property type="entry name" value="ABC transporter type 1, transmembrane domain"/>
    <property type="match status" value="1"/>
</dbReference>
<evidence type="ECO:0000259" key="10">
    <source>
        <dbReference type="PROSITE" id="PS50929"/>
    </source>
</evidence>
<dbReference type="InterPro" id="IPR027417">
    <property type="entry name" value="P-loop_NTPase"/>
</dbReference>
<dbReference type="SUPFAM" id="SSF90123">
    <property type="entry name" value="ABC transporter transmembrane region"/>
    <property type="match status" value="1"/>
</dbReference>
<evidence type="ECO:0000256" key="7">
    <source>
        <dbReference type="SAM" id="MobiDB-lite"/>
    </source>
</evidence>
<feature type="transmembrane region" description="Helical" evidence="8">
    <location>
        <begin position="267"/>
        <end position="288"/>
    </location>
</feature>
<keyword evidence="12" id="KW-1185">Reference proteome</keyword>
<organism evidence="11 12">
    <name type="scientific">Aureococcus anophagefferens</name>
    <name type="common">Harmful bloom alga</name>
    <dbReference type="NCBI Taxonomy" id="44056"/>
    <lineage>
        <taxon>Eukaryota</taxon>
        <taxon>Sar</taxon>
        <taxon>Stramenopiles</taxon>
        <taxon>Ochrophyta</taxon>
        <taxon>Pelagophyceae</taxon>
        <taxon>Pelagomonadales</taxon>
        <taxon>Pelagomonadaceae</taxon>
        <taxon>Aureococcus</taxon>
    </lineage>
</organism>
<comment type="caution">
    <text evidence="11">The sequence shown here is derived from an EMBL/GenBank/DDBJ whole genome shotgun (WGS) entry which is preliminary data.</text>
</comment>
<dbReference type="InterPro" id="IPR039421">
    <property type="entry name" value="Type_1_exporter"/>
</dbReference>
<dbReference type="Gene3D" id="3.40.50.300">
    <property type="entry name" value="P-loop containing nucleotide triphosphate hydrolases"/>
    <property type="match status" value="1"/>
</dbReference>
<dbReference type="InterPro" id="IPR003593">
    <property type="entry name" value="AAA+_ATPase"/>
</dbReference>